<feature type="region of interest" description="Disordered" evidence="1">
    <location>
        <begin position="191"/>
        <end position="214"/>
    </location>
</feature>
<dbReference type="GeneID" id="20676230"/>
<accession>W4K467</accession>
<evidence type="ECO:0000313" key="2">
    <source>
        <dbReference type="EMBL" id="ETW80607.1"/>
    </source>
</evidence>
<dbReference type="HOGENOM" id="CLU_1094412_0_0_1"/>
<dbReference type="RefSeq" id="XP_009547334.1">
    <property type="nucleotide sequence ID" value="XM_009549039.1"/>
</dbReference>
<feature type="region of interest" description="Disordered" evidence="1">
    <location>
        <begin position="38"/>
        <end position="61"/>
    </location>
</feature>
<name>W4K467_HETIT</name>
<evidence type="ECO:0000313" key="3">
    <source>
        <dbReference type="Proteomes" id="UP000030671"/>
    </source>
</evidence>
<protein>
    <submittedName>
        <fullName evidence="2">Uncharacterized protein</fullName>
    </submittedName>
</protein>
<feature type="compositionally biased region" description="Basic and acidic residues" evidence="1">
    <location>
        <begin position="197"/>
        <end position="212"/>
    </location>
</feature>
<dbReference type="InParanoid" id="W4K467"/>
<gene>
    <name evidence="2" type="ORF">HETIRDRAFT_452169</name>
</gene>
<proteinExistence type="predicted"/>
<keyword evidence="3" id="KW-1185">Reference proteome</keyword>
<organism evidence="2 3">
    <name type="scientific">Heterobasidion irregulare (strain TC 32-1)</name>
    <dbReference type="NCBI Taxonomy" id="747525"/>
    <lineage>
        <taxon>Eukaryota</taxon>
        <taxon>Fungi</taxon>
        <taxon>Dikarya</taxon>
        <taxon>Basidiomycota</taxon>
        <taxon>Agaricomycotina</taxon>
        <taxon>Agaricomycetes</taxon>
        <taxon>Russulales</taxon>
        <taxon>Bondarzewiaceae</taxon>
        <taxon>Heterobasidion</taxon>
        <taxon>Heterobasidion annosum species complex</taxon>
    </lineage>
</organism>
<reference evidence="2 3" key="1">
    <citation type="journal article" date="2012" name="New Phytol.">
        <title>Insight into trade-off between wood decay and parasitism from the genome of a fungal forest pathogen.</title>
        <authorList>
            <person name="Olson A."/>
            <person name="Aerts A."/>
            <person name="Asiegbu F."/>
            <person name="Belbahri L."/>
            <person name="Bouzid O."/>
            <person name="Broberg A."/>
            <person name="Canback B."/>
            <person name="Coutinho P.M."/>
            <person name="Cullen D."/>
            <person name="Dalman K."/>
            <person name="Deflorio G."/>
            <person name="van Diepen L.T."/>
            <person name="Dunand C."/>
            <person name="Duplessis S."/>
            <person name="Durling M."/>
            <person name="Gonthier P."/>
            <person name="Grimwood J."/>
            <person name="Fossdal C.G."/>
            <person name="Hansson D."/>
            <person name="Henrissat B."/>
            <person name="Hietala A."/>
            <person name="Himmelstrand K."/>
            <person name="Hoffmeister D."/>
            <person name="Hogberg N."/>
            <person name="James T.Y."/>
            <person name="Karlsson M."/>
            <person name="Kohler A."/>
            <person name="Kues U."/>
            <person name="Lee Y.H."/>
            <person name="Lin Y.C."/>
            <person name="Lind M."/>
            <person name="Lindquist E."/>
            <person name="Lombard V."/>
            <person name="Lucas S."/>
            <person name="Lunden K."/>
            <person name="Morin E."/>
            <person name="Murat C."/>
            <person name="Park J."/>
            <person name="Raffaello T."/>
            <person name="Rouze P."/>
            <person name="Salamov A."/>
            <person name="Schmutz J."/>
            <person name="Solheim H."/>
            <person name="Stahlberg J."/>
            <person name="Velez H."/>
            <person name="de Vries R.P."/>
            <person name="Wiebenga A."/>
            <person name="Woodward S."/>
            <person name="Yakovlev I."/>
            <person name="Garbelotto M."/>
            <person name="Martin F."/>
            <person name="Grigoriev I.V."/>
            <person name="Stenlid J."/>
        </authorList>
    </citation>
    <scope>NUCLEOTIDE SEQUENCE [LARGE SCALE GENOMIC DNA]</scope>
    <source>
        <strain evidence="2 3">TC 32-1</strain>
    </source>
</reference>
<dbReference type="Proteomes" id="UP000030671">
    <property type="component" value="Unassembled WGS sequence"/>
</dbReference>
<dbReference type="KEGG" id="hir:HETIRDRAFT_452169"/>
<dbReference type="AlphaFoldDB" id="W4K467"/>
<sequence>MAGMLNSAAPTRIGIGIGILRSGCCKELVNLLATRNDRPIDGGTAMSGPRQTDRHRADLMPPNLAPPGSAWLHWSSREATRASPKQSTTQRPLGPTMTCDASSVIHVAKRTIRLESLECVAIGASAVAVRVMSVDLSPDFASETEDARPMMSVRARAGVLGAPLVDTRGADTVEARPGDPAVAMAAQNPQRPIRNSANEKEETTMQTSKDDLPWYSHSESAALSDLLLDKRKTSQDRAWHASVPEITLDHIARR</sequence>
<evidence type="ECO:0000256" key="1">
    <source>
        <dbReference type="SAM" id="MobiDB-lite"/>
    </source>
</evidence>
<dbReference type="EMBL" id="KI925459">
    <property type="protein sequence ID" value="ETW80607.1"/>
    <property type="molecule type" value="Genomic_DNA"/>
</dbReference>